<comment type="caution">
    <text evidence="2">The sequence shown here is derived from an EMBL/GenBank/DDBJ whole genome shotgun (WGS) entry which is preliminary data.</text>
</comment>
<dbReference type="EMBL" id="JBEVCJ010000009">
    <property type="protein sequence ID" value="MET1255362.1"/>
    <property type="molecule type" value="Genomic_DNA"/>
</dbReference>
<evidence type="ECO:0000256" key="1">
    <source>
        <dbReference type="SAM" id="Phobius"/>
    </source>
</evidence>
<reference evidence="2 3" key="1">
    <citation type="submission" date="2024-06" db="EMBL/GenBank/DDBJ databases">
        <authorList>
            <person name="Li F."/>
        </authorList>
    </citation>
    <scope>NUCLEOTIDE SEQUENCE [LARGE SCALE GENOMIC DNA]</scope>
    <source>
        <strain evidence="2 3">GXAS 311</strain>
    </source>
</reference>
<keyword evidence="3" id="KW-1185">Reference proteome</keyword>
<protein>
    <submittedName>
        <fullName evidence="2">GNAT family N-acetyltransferase</fullName>
    </submittedName>
</protein>
<feature type="transmembrane region" description="Helical" evidence="1">
    <location>
        <begin position="72"/>
        <end position="91"/>
    </location>
</feature>
<proteinExistence type="predicted"/>
<keyword evidence="1" id="KW-1133">Transmembrane helix</keyword>
<dbReference type="InterPro" id="IPR016181">
    <property type="entry name" value="Acyl_CoA_acyltransferase"/>
</dbReference>
<evidence type="ECO:0000313" key="3">
    <source>
        <dbReference type="Proteomes" id="UP001548189"/>
    </source>
</evidence>
<dbReference type="Gene3D" id="3.40.630.30">
    <property type="match status" value="2"/>
</dbReference>
<dbReference type="Proteomes" id="UP001548189">
    <property type="component" value="Unassembled WGS sequence"/>
</dbReference>
<gene>
    <name evidence="2" type="ORF">ABVT43_09515</name>
</gene>
<sequence length="134" mass="15159">MQIVAYSQLISSEQNKTSLGQLESAKANDVNQNIMNLILDIQQNEFGLPITANEQKDLSEIDDFYIKEGGNFWVAIVDGGIVGTIALIYLGTTEKFLAAHQFYRKHGYAEINRELLPQGFPIMQVDKLFFMKKL</sequence>
<dbReference type="SUPFAM" id="SSF55729">
    <property type="entry name" value="Acyl-CoA N-acyltransferases (Nat)"/>
    <property type="match status" value="1"/>
</dbReference>
<dbReference type="RefSeq" id="WP_353895947.1">
    <property type="nucleotide sequence ID" value="NZ_JBEVCJ010000009.1"/>
</dbReference>
<organism evidence="2 3">
    <name type="scientific">Aliikangiella maris</name>
    <dbReference type="NCBI Taxonomy" id="3162458"/>
    <lineage>
        <taxon>Bacteria</taxon>
        <taxon>Pseudomonadati</taxon>
        <taxon>Pseudomonadota</taxon>
        <taxon>Gammaproteobacteria</taxon>
        <taxon>Oceanospirillales</taxon>
        <taxon>Pleioneaceae</taxon>
        <taxon>Aliikangiella</taxon>
    </lineage>
</organism>
<evidence type="ECO:0000313" key="2">
    <source>
        <dbReference type="EMBL" id="MET1255362.1"/>
    </source>
</evidence>
<keyword evidence="1" id="KW-0472">Membrane</keyword>
<keyword evidence="1" id="KW-0812">Transmembrane</keyword>
<name>A0ABV2BTV8_9GAMM</name>
<accession>A0ABV2BTV8</accession>